<dbReference type="EMBL" id="RCML01000511">
    <property type="protein sequence ID" value="KAG2974987.1"/>
    <property type="molecule type" value="Genomic_DNA"/>
</dbReference>
<protein>
    <submittedName>
        <fullName evidence="2">Uncharacterized protein</fullName>
    </submittedName>
</protein>
<evidence type="ECO:0000313" key="2">
    <source>
        <dbReference type="EMBL" id="KAG2904963.1"/>
    </source>
</evidence>
<organism evidence="2 5">
    <name type="scientific">Phytophthora cactorum</name>
    <dbReference type="NCBI Taxonomy" id="29920"/>
    <lineage>
        <taxon>Eukaryota</taxon>
        <taxon>Sar</taxon>
        <taxon>Stramenopiles</taxon>
        <taxon>Oomycota</taxon>
        <taxon>Peronosporomycetes</taxon>
        <taxon>Peronosporales</taxon>
        <taxon>Peronosporaceae</taxon>
        <taxon>Phytophthora</taxon>
    </lineage>
</organism>
<evidence type="ECO:0000256" key="1">
    <source>
        <dbReference type="SAM" id="MobiDB-lite"/>
    </source>
</evidence>
<evidence type="ECO:0000313" key="4">
    <source>
        <dbReference type="EMBL" id="KAG2974987.1"/>
    </source>
</evidence>
<feature type="compositionally biased region" description="Basic and acidic residues" evidence="1">
    <location>
        <begin position="1"/>
        <end position="15"/>
    </location>
</feature>
<dbReference type="EMBL" id="RCMK01000257">
    <property type="protein sequence ID" value="KAG2940419.1"/>
    <property type="molecule type" value="Genomic_DNA"/>
</dbReference>
<gene>
    <name evidence="2" type="ORF">PC115_g14787</name>
    <name evidence="3" type="ORF">PC117_g10537</name>
    <name evidence="4" type="ORF">PC118_g14221</name>
</gene>
<feature type="region of interest" description="Disordered" evidence="1">
    <location>
        <begin position="1"/>
        <end position="28"/>
    </location>
</feature>
<dbReference type="Proteomes" id="UP000697107">
    <property type="component" value="Unassembled WGS sequence"/>
</dbReference>
<reference evidence="2" key="1">
    <citation type="submission" date="2018-10" db="EMBL/GenBank/DDBJ databases">
        <title>Effector identification in a new, highly contiguous assembly of the strawberry crown rot pathogen Phytophthora cactorum.</title>
        <authorList>
            <person name="Armitage A.D."/>
            <person name="Nellist C.F."/>
            <person name="Bates H."/>
            <person name="Vickerstaff R.J."/>
            <person name="Harrison R.J."/>
        </authorList>
    </citation>
    <scope>NUCLEOTIDE SEQUENCE</scope>
    <source>
        <strain evidence="2">4032</strain>
        <strain evidence="3">4040</strain>
        <strain evidence="4">P415</strain>
    </source>
</reference>
<dbReference type="Proteomes" id="UP000774804">
    <property type="component" value="Unassembled WGS sequence"/>
</dbReference>
<evidence type="ECO:0000313" key="3">
    <source>
        <dbReference type="EMBL" id="KAG2940419.1"/>
    </source>
</evidence>
<proteinExistence type="predicted"/>
<dbReference type="Proteomes" id="UP000736787">
    <property type="component" value="Unassembled WGS sequence"/>
</dbReference>
<evidence type="ECO:0000313" key="5">
    <source>
        <dbReference type="Proteomes" id="UP000774804"/>
    </source>
</evidence>
<comment type="caution">
    <text evidence="2">The sequence shown here is derived from an EMBL/GenBank/DDBJ whole genome shotgun (WGS) entry which is preliminary data.</text>
</comment>
<sequence>MKRNGEFHRPCEPHHTMANVNQRRLKQRRRMRNKEELLIWEGVFLFPGVGRSDTEGIPTSKISSTGTS</sequence>
<dbReference type="AlphaFoldDB" id="A0A8T1BJJ7"/>
<dbReference type="EMBL" id="RCMI01000577">
    <property type="protein sequence ID" value="KAG2904963.1"/>
    <property type="molecule type" value="Genomic_DNA"/>
</dbReference>
<accession>A0A8T1BJJ7</accession>
<name>A0A8T1BJJ7_9STRA</name>